<dbReference type="GO" id="GO:0003676">
    <property type="term" value="F:nucleic acid binding"/>
    <property type="evidence" value="ECO:0007669"/>
    <property type="project" value="InterPro"/>
</dbReference>
<evidence type="ECO:0000256" key="1">
    <source>
        <dbReference type="SAM" id="MobiDB-lite"/>
    </source>
</evidence>
<dbReference type="InterPro" id="IPR003165">
    <property type="entry name" value="Piwi"/>
</dbReference>
<comment type="caution">
    <text evidence="3">The sequence shown here is derived from an EMBL/GenBank/DDBJ whole genome shotgun (WGS) entry which is preliminary data.</text>
</comment>
<proteinExistence type="predicted"/>
<evidence type="ECO:0000313" key="3">
    <source>
        <dbReference type="EMBL" id="KAK8106469.1"/>
    </source>
</evidence>
<reference evidence="3 4" key="1">
    <citation type="submission" date="2023-01" db="EMBL/GenBank/DDBJ databases">
        <title>Analysis of 21 Apiospora genomes using comparative genomics revels a genus with tremendous synthesis potential of carbohydrate active enzymes and secondary metabolites.</title>
        <authorList>
            <person name="Sorensen T."/>
        </authorList>
    </citation>
    <scope>NUCLEOTIDE SEQUENCE [LARGE SCALE GENOMIC DNA]</scope>
    <source>
        <strain evidence="3 4">CBS 117206</strain>
    </source>
</reference>
<gene>
    <name evidence="3" type="ORF">PG999_009828</name>
</gene>
<organism evidence="3 4">
    <name type="scientific">Apiospora kogelbergensis</name>
    <dbReference type="NCBI Taxonomy" id="1337665"/>
    <lineage>
        <taxon>Eukaryota</taxon>
        <taxon>Fungi</taxon>
        <taxon>Dikarya</taxon>
        <taxon>Ascomycota</taxon>
        <taxon>Pezizomycotina</taxon>
        <taxon>Sordariomycetes</taxon>
        <taxon>Xylariomycetidae</taxon>
        <taxon>Amphisphaeriales</taxon>
        <taxon>Apiosporaceae</taxon>
        <taxon>Apiospora</taxon>
    </lineage>
</organism>
<name>A0AAW0QS01_9PEZI</name>
<dbReference type="InterPro" id="IPR036085">
    <property type="entry name" value="PAZ_dom_sf"/>
</dbReference>
<feature type="compositionally biased region" description="Low complexity" evidence="1">
    <location>
        <begin position="10"/>
        <end position="26"/>
    </location>
</feature>
<dbReference type="PANTHER" id="PTHR22891">
    <property type="entry name" value="EUKARYOTIC TRANSLATION INITIATION FACTOR 2C"/>
    <property type="match status" value="1"/>
</dbReference>
<dbReference type="SUPFAM" id="SSF53098">
    <property type="entry name" value="Ribonuclease H-like"/>
    <property type="match status" value="1"/>
</dbReference>
<dbReference type="Gene3D" id="3.40.50.2300">
    <property type="match status" value="1"/>
</dbReference>
<dbReference type="InterPro" id="IPR014811">
    <property type="entry name" value="ArgoL1"/>
</dbReference>
<dbReference type="Gene3D" id="3.30.420.10">
    <property type="entry name" value="Ribonuclease H-like superfamily/Ribonuclease H"/>
    <property type="match status" value="1"/>
</dbReference>
<dbReference type="InterPro" id="IPR036397">
    <property type="entry name" value="RNaseH_sf"/>
</dbReference>
<dbReference type="AlphaFoldDB" id="A0AAW0QS01"/>
<keyword evidence="4" id="KW-1185">Reference proteome</keyword>
<dbReference type="EMBL" id="JAQQWP010000008">
    <property type="protein sequence ID" value="KAK8106469.1"/>
    <property type="molecule type" value="Genomic_DNA"/>
</dbReference>
<dbReference type="SMART" id="SM01163">
    <property type="entry name" value="DUF1785"/>
    <property type="match status" value="1"/>
</dbReference>
<feature type="compositionally biased region" description="Basic and acidic residues" evidence="1">
    <location>
        <begin position="31"/>
        <end position="52"/>
    </location>
</feature>
<dbReference type="Pfam" id="PF08699">
    <property type="entry name" value="ArgoL1"/>
    <property type="match status" value="1"/>
</dbReference>
<protein>
    <submittedName>
        <fullName evidence="3">Argonaute like</fullName>
    </submittedName>
</protein>
<dbReference type="InterPro" id="IPR032474">
    <property type="entry name" value="Argonaute_N"/>
</dbReference>
<evidence type="ECO:0000259" key="2">
    <source>
        <dbReference type="PROSITE" id="PS50822"/>
    </source>
</evidence>
<evidence type="ECO:0000313" key="4">
    <source>
        <dbReference type="Proteomes" id="UP001392437"/>
    </source>
</evidence>
<dbReference type="SUPFAM" id="SSF101690">
    <property type="entry name" value="PAZ domain"/>
    <property type="match status" value="1"/>
</dbReference>
<dbReference type="Proteomes" id="UP001392437">
    <property type="component" value="Unassembled WGS sequence"/>
</dbReference>
<accession>A0AAW0QS01</accession>
<dbReference type="InterPro" id="IPR012337">
    <property type="entry name" value="RNaseH-like_sf"/>
</dbReference>
<feature type="region of interest" description="Disordered" evidence="1">
    <location>
        <begin position="1"/>
        <end position="52"/>
    </location>
</feature>
<sequence>MASDKKRVDSGGSSRKSGGESELSEGVAKMGLEDAKKPKEEKKLSEEELVGKRVDLPPEAYIHKAHHDTPFTARPEGDLPKRGKADVNVYRVLNDKFDKPIHMYSFHKVSIEREFKFKRDKDKQDKDKSDKDGKKDPPRGLAEKLWKHINVQTGLRFHGGGGIHWMFNGVNIAWSTPKMAKNEERFEVDLGRSETFTLVIKHTKQINMSMLQAYLDGTIGWDNGVTEVINFLDHAIRQTPSDTHKLIGKSFYERIQGGQQATVHPLDNSILELVKGSFASFRISSIPTKPAGGLVVNVDVANTVFWQPLFLHDAVFQLIPNGFRRATGQLQPALLPTTSPNGNMTIRPAAFGHLRRLIRLKFRVVIPNAATPSNMVHTIKDFYFDERFGAQGANAKNVEFEKKTDNGRTQKTTVFNHFKETTRMIKHTVTKPWVRRGDISSLVHSLNWPGDANLGAFGIRIDGSMLHSQPSSLDFPSIFYGNRTLTLTPTTKYNIMGNKFFKPTLFKPKSLRHMTWVNVCHACSNEEMHFAARNFKAFYQGHGGSLAQGYEDEHIAIRRDWTTLSIQAFDEELKKAPQKQYDIIFFVIPSYHVGVYDTIKRNMDHRLKVVSQVLLAQHVKKANNGSYWGNVCQKVHAKAGGTTCVSTRQLVPNLLDVFKDNTMIIGLDVSHGAPGTDQPSIAAMSVSLDEHCAFYGASCQTNGYRQEIVEYSCMRYLLYDLLHHWSEKRGGKRLPQNLLFFRDGVSEGQFQQVLDTELKAIKQIFKDLNSNSDVKVTVIIATKRHHIRAFMEKKTSNKTEFANPSPGTLIEDVATHPKHWDFFLYSHNALQGTSRPVHYHVIKDEIKFDRKQLPKLIYEQCFQYCRCASPVSLHPAVYYAHLAAKRATVHINPDANPAPDGPAPPLLSIGTLRNTMWFA</sequence>
<dbReference type="Pfam" id="PF16486">
    <property type="entry name" value="ArgoN"/>
    <property type="match status" value="1"/>
</dbReference>
<dbReference type="SMART" id="SM00950">
    <property type="entry name" value="Piwi"/>
    <property type="match status" value="1"/>
</dbReference>
<dbReference type="Pfam" id="PF02171">
    <property type="entry name" value="Piwi"/>
    <property type="match status" value="1"/>
</dbReference>
<feature type="domain" description="Piwi" evidence="2">
    <location>
        <begin position="583"/>
        <end position="892"/>
    </location>
</feature>
<dbReference type="PROSITE" id="PS50822">
    <property type="entry name" value="PIWI"/>
    <property type="match status" value="1"/>
</dbReference>
<feature type="region of interest" description="Disordered" evidence="1">
    <location>
        <begin position="117"/>
        <end position="143"/>
    </location>
</feature>